<dbReference type="Gene3D" id="1.10.4010.10">
    <property type="entry name" value="Type II deoxyuridine triphosphatase"/>
    <property type="match status" value="1"/>
</dbReference>
<accession>A0A1B3SL75</accession>
<dbReference type="OrthoDB" id="5506143at2"/>
<dbReference type="AlphaFoldDB" id="A0A1B3SL75"/>
<reference evidence="1 2" key="1">
    <citation type="submission" date="2016-08" db="EMBL/GenBank/DDBJ databases">
        <title>Complete genome sequence of Spiroplasma helicoides TABS-2 (DSM 22551).</title>
        <authorList>
            <person name="Shen W.-Y."/>
            <person name="Lo W.-S."/>
            <person name="Lai Y.-C."/>
            <person name="Kuo C.-H."/>
        </authorList>
    </citation>
    <scope>NUCLEOTIDE SEQUENCE [LARGE SCALE GENOMIC DNA]</scope>
    <source>
        <strain evidence="1 2">TABS-2</strain>
    </source>
</reference>
<gene>
    <name evidence="1" type="ORF">SHELI_v1c07350</name>
</gene>
<name>A0A1B3SL75_9MOLU</name>
<evidence type="ECO:0000313" key="2">
    <source>
        <dbReference type="Proteomes" id="UP000094378"/>
    </source>
</evidence>
<proteinExistence type="predicted"/>
<dbReference type="CDD" id="cd11527">
    <property type="entry name" value="NTP-PPase_dUTPase"/>
    <property type="match status" value="1"/>
</dbReference>
<protein>
    <submittedName>
        <fullName evidence="1">dUTP diphosphatase</fullName>
    </submittedName>
</protein>
<dbReference type="SUPFAM" id="SSF101386">
    <property type="entry name" value="all-alpha NTP pyrophosphatases"/>
    <property type="match status" value="1"/>
</dbReference>
<dbReference type="RefSeq" id="WP_069116801.1">
    <property type="nucleotide sequence ID" value="NZ_CP017015.1"/>
</dbReference>
<keyword evidence="2" id="KW-1185">Reference proteome</keyword>
<organism evidence="1 2">
    <name type="scientific">Spiroplasma helicoides</name>
    <dbReference type="NCBI Taxonomy" id="216938"/>
    <lineage>
        <taxon>Bacteria</taxon>
        <taxon>Bacillati</taxon>
        <taxon>Mycoplasmatota</taxon>
        <taxon>Mollicutes</taxon>
        <taxon>Entomoplasmatales</taxon>
        <taxon>Spiroplasmataceae</taxon>
        <taxon>Spiroplasma</taxon>
    </lineage>
</organism>
<dbReference type="InterPro" id="IPR016947">
    <property type="entry name" value="UCP030140"/>
</dbReference>
<dbReference type="Proteomes" id="UP000094378">
    <property type="component" value="Chromosome"/>
</dbReference>
<dbReference type="PATRIC" id="fig|216938.3.peg.748"/>
<dbReference type="InterPro" id="IPR014871">
    <property type="entry name" value="dUTPase/dCTP_pyrophosphatase"/>
</dbReference>
<evidence type="ECO:0000313" key="1">
    <source>
        <dbReference type="EMBL" id="AOG60684.1"/>
    </source>
</evidence>
<dbReference type="EMBL" id="CP017015">
    <property type="protein sequence ID" value="AOG60684.1"/>
    <property type="molecule type" value="Genomic_DNA"/>
</dbReference>
<dbReference type="STRING" id="216938.SHELI_v1c07350"/>
<dbReference type="PIRSF" id="PIRSF030140">
    <property type="entry name" value="UCP030140"/>
    <property type="match status" value="1"/>
</dbReference>
<dbReference type="Pfam" id="PF08761">
    <property type="entry name" value="dUTPase_2"/>
    <property type="match status" value="1"/>
</dbReference>
<sequence>MINITNIKNLIEKQKKLDANIESTHNIPQNEETLSKKIVALFVEFGEFINEQREFKFWSNKKASEKDVLLEEYVDGIHFILSIGYTIGFNPDSYKFDLKNKSIIDIYLECYEKLAIFNKNRSIENYINLLNSFFSVASILNFSEEDILDAYDKKNKINFKRIEEKY</sequence>
<dbReference type="KEGG" id="shj:SHELI_v1c07350"/>